<evidence type="ECO:0000313" key="3">
    <source>
        <dbReference type="Proteomes" id="UP000000759"/>
    </source>
</evidence>
<organism evidence="2 3">
    <name type="scientific">Phaeodactylum tricornutum (strain CCAP 1055/1)</name>
    <dbReference type="NCBI Taxonomy" id="556484"/>
    <lineage>
        <taxon>Eukaryota</taxon>
        <taxon>Sar</taxon>
        <taxon>Stramenopiles</taxon>
        <taxon>Ochrophyta</taxon>
        <taxon>Bacillariophyta</taxon>
        <taxon>Bacillariophyceae</taxon>
        <taxon>Bacillariophycidae</taxon>
        <taxon>Naviculales</taxon>
        <taxon>Phaeodactylaceae</taxon>
        <taxon>Phaeodactylum</taxon>
    </lineage>
</organism>
<dbReference type="RefSeq" id="XP_002181196.1">
    <property type="nucleotide sequence ID" value="XM_002181160.1"/>
</dbReference>
<dbReference type="Proteomes" id="UP000000759">
    <property type="component" value="Chromosome 12"/>
</dbReference>
<evidence type="ECO:0000313" key="2">
    <source>
        <dbReference type="EMBL" id="EEC47119.1"/>
    </source>
</evidence>
<feature type="transmembrane region" description="Helical" evidence="1">
    <location>
        <begin position="200"/>
        <end position="218"/>
    </location>
</feature>
<dbReference type="PaxDb" id="2850-Phatr37202"/>
<keyword evidence="1" id="KW-1133">Transmembrane helix</keyword>
<proteinExistence type="predicted"/>
<keyword evidence="3" id="KW-1185">Reference proteome</keyword>
<keyword evidence="1" id="KW-0472">Membrane</keyword>
<reference evidence="3" key="2">
    <citation type="submission" date="2008-08" db="EMBL/GenBank/DDBJ databases">
        <authorList>
            <consortium name="Diatom Consortium"/>
            <person name="Grigoriev I."/>
            <person name="Grimwood J."/>
            <person name="Kuo A."/>
            <person name="Otillar R.P."/>
            <person name="Salamov A."/>
            <person name="Detter J.C."/>
            <person name="Lindquist E."/>
            <person name="Shapiro H."/>
            <person name="Lucas S."/>
            <person name="Glavina del Rio T."/>
            <person name="Pitluck S."/>
            <person name="Rokhsar D."/>
            <person name="Bowler C."/>
        </authorList>
    </citation>
    <scope>GENOME REANNOTATION</scope>
    <source>
        <strain evidence="3">CCAP 1055/1</strain>
    </source>
</reference>
<dbReference type="InParanoid" id="B7G2E9"/>
<evidence type="ECO:0000256" key="1">
    <source>
        <dbReference type="SAM" id="Phobius"/>
    </source>
</evidence>
<protein>
    <submittedName>
        <fullName evidence="2">Uncharacterized protein</fullName>
    </submittedName>
</protein>
<sequence>MMQACIRHSNFMQRRRGIELWTIFVAAKRYRSEDGRKSFAEGMKRRIFSFLKNNESGLSSYRPIGSTNVSESYTKLSKIVSKKSNDLLESSKPMASSLLAKTKEASIHSLQQSKEVAASQLSKTSSSLATKVKQGIDSAAATAKQKSSEASAVAKERTKAILSSTASSFSNGVRSSISNITKPFRRMWTKLVQHMRGTKVLRLLWWWSLAAVGVYGVSTTVPKELIRQGFLYRSKNEDDD</sequence>
<reference evidence="2 3" key="1">
    <citation type="journal article" date="2008" name="Nature">
        <title>The Phaeodactylum genome reveals the evolutionary history of diatom genomes.</title>
        <authorList>
            <person name="Bowler C."/>
            <person name="Allen A.E."/>
            <person name="Badger J.H."/>
            <person name="Grimwood J."/>
            <person name="Jabbari K."/>
            <person name="Kuo A."/>
            <person name="Maheswari U."/>
            <person name="Martens C."/>
            <person name="Maumus F."/>
            <person name="Otillar R.P."/>
            <person name="Rayko E."/>
            <person name="Salamov A."/>
            <person name="Vandepoele K."/>
            <person name="Beszteri B."/>
            <person name="Gruber A."/>
            <person name="Heijde M."/>
            <person name="Katinka M."/>
            <person name="Mock T."/>
            <person name="Valentin K."/>
            <person name="Verret F."/>
            <person name="Berges J.A."/>
            <person name="Brownlee C."/>
            <person name="Cadoret J.P."/>
            <person name="Chiovitti A."/>
            <person name="Choi C.J."/>
            <person name="Coesel S."/>
            <person name="De Martino A."/>
            <person name="Detter J.C."/>
            <person name="Durkin C."/>
            <person name="Falciatore A."/>
            <person name="Fournet J."/>
            <person name="Haruta M."/>
            <person name="Huysman M.J."/>
            <person name="Jenkins B.D."/>
            <person name="Jiroutova K."/>
            <person name="Jorgensen R.E."/>
            <person name="Joubert Y."/>
            <person name="Kaplan A."/>
            <person name="Kroger N."/>
            <person name="Kroth P.G."/>
            <person name="La Roche J."/>
            <person name="Lindquist E."/>
            <person name="Lommer M."/>
            <person name="Martin-Jezequel V."/>
            <person name="Lopez P.J."/>
            <person name="Lucas S."/>
            <person name="Mangogna M."/>
            <person name="McGinnis K."/>
            <person name="Medlin L.K."/>
            <person name="Montsant A."/>
            <person name="Oudot-Le Secq M.P."/>
            <person name="Napoli C."/>
            <person name="Obornik M."/>
            <person name="Parker M.S."/>
            <person name="Petit J.L."/>
            <person name="Porcel B.M."/>
            <person name="Poulsen N."/>
            <person name="Robison M."/>
            <person name="Rychlewski L."/>
            <person name="Rynearson T.A."/>
            <person name="Schmutz J."/>
            <person name="Shapiro H."/>
            <person name="Siaut M."/>
            <person name="Stanley M."/>
            <person name="Sussman M.R."/>
            <person name="Taylor A.R."/>
            <person name="Vardi A."/>
            <person name="von Dassow P."/>
            <person name="Vyverman W."/>
            <person name="Willis A."/>
            <person name="Wyrwicz L.S."/>
            <person name="Rokhsar D.S."/>
            <person name="Weissenbach J."/>
            <person name="Armbrust E.V."/>
            <person name="Green B.R."/>
            <person name="Van de Peer Y."/>
            <person name="Grigoriev I.V."/>
        </authorList>
    </citation>
    <scope>NUCLEOTIDE SEQUENCE [LARGE SCALE GENOMIC DNA]</scope>
    <source>
        <strain evidence="2 3">CCAP 1055/1</strain>
    </source>
</reference>
<dbReference type="KEGG" id="pti:PHATRDRAFT_37202"/>
<dbReference type="HOGENOM" id="CLU_1158307_0_0_1"/>
<dbReference type="GeneID" id="7202169"/>
<dbReference type="OrthoDB" id="55710at2759"/>
<gene>
    <name evidence="2" type="ORF">PHATRDRAFT_37202</name>
</gene>
<keyword evidence="1" id="KW-0812">Transmembrane</keyword>
<dbReference type="EMBL" id="CM000614">
    <property type="protein sequence ID" value="EEC47119.1"/>
    <property type="molecule type" value="Genomic_DNA"/>
</dbReference>
<dbReference type="AlphaFoldDB" id="B7G2E9"/>
<accession>B7G2E9</accession>
<name>B7G2E9_PHATC</name>